<dbReference type="InterPro" id="IPR014054">
    <property type="entry name" value="Phage_regulatory_Rha"/>
</dbReference>
<dbReference type="EMBL" id="BK014670">
    <property type="protein sequence ID" value="DAD67147.1"/>
    <property type="molecule type" value="Genomic_DNA"/>
</dbReference>
<reference evidence="2" key="1">
    <citation type="journal article" date="2021" name="Proc. Natl. Acad. Sci. U.S.A.">
        <title>A Catalog of Tens of Thousands of Viruses from Human Metagenomes Reveals Hidden Associations with Chronic Diseases.</title>
        <authorList>
            <person name="Tisza M.J."/>
            <person name="Buck C.B."/>
        </authorList>
    </citation>
    <scope>NUCLEOTIDE SEQUENCE</scope>
    <source>
        <strain evidence="2">CtazQ13</strain>
    </source>
</reference>
<protein>
    <submittedName>
        <fullName evidence="2">Regulatory protein</fullName>
    </submittedName>
</protein>
<dbReference type="Pfam" id="PF09669">
    <property type="entry name" value="Phage_pRha"/>
    <property type="match status" value="1"/>
</dbReference>
<organism evidence="2">
    <name type="scientific">Siphoviridae sp. ctazQ13</name>
    <dbReference type="NCBI Taxonomy" id="2823587"/>
    <lineage>
        <taxon>Viruses</taxon>
        <taxon>Duplodnaviria</taxon>
        <taxon>Heunggongvirae</taxon>
        <taxon>Uroviricota</taxon>
        <taxon>Caudoviricetes</taxon>
    </lineage>
</organism>
<feature type="coiled-coil region" evidence="1">
    <location>
        <begin position="126"/>
        <end position="153"/>
    </location>
</feature>
<evidence type="ECO:0000313" key="2">
    <source>
        <dbReference type="EMBL" id="DAD67147.1"/>
    </source>
</evidence>
<accession>A0A8S5LBC4</accession>
<sequence length="246" mass="28758">MTEELVFKGENSQALTNSLLVAEKFGKEHRNVLQAIRDIIGSAENSAYPQMFVESTYYNQQNGQNYPMFVMNRDGFTLLAMGFTGKRAMKFKLDYIAAFNKMESALKDSQKKLSGAEYLLQQAQLMVEQEHRMRAVEQRLDDMDRERKENGERLLEAKLSDEQLPEMSMKARVNQLVREYAIATNTDFRDVWHKVYSQLYYLYHISIKSYKKLHNKETKLDIAVRNHFIDKIFTIVSNLVRESKVA</sequence>
<evidence type="ECO:0000256" key="1">
    <source>
        <dbReference type="SAM" id="Coils"/>
    </source>
</evidence>
<keyword evidence="1" id="KW-0175">Coiled coil</keyword>
<name>A0A8S5LBC4_9CAUD</name>
<dbReference type="NCBIfam" id="TIGR02681">
    <property type="entry name" value="phage_pRha"/>
    <property type="match status" value="1"/>
</dbReference>
<proteinExistence type="predicted"/>